<proteinExistence type="predicted"/>
<evidence type="ECO:0008006" key="4">
    <source>
        <dbReference type="Google" id="ProtNLM"/>
    </source>
</evidence>
<dbReference type="AlphaFoldDB" id="A0A024S579"/>
<dbReference type="PANTHER" id="PTHR28152:SF1">
    <property type="entry name" value="HYDROXYACYL-THIOESTER DEHYDRATASE TYPE 2, MITOCHONDRIAL"/>
    <property type="match status" value="1"/>
</dbReference>
<evidence type="ECO:0000313" key="2">
    <source>
        <dbReference type="EMBL" id="ETS00238.1"/>
    </source>
</evidence>
<sequence>IQAIKSRPPKIIRDHLVPMPSHLLTTTLDDLLHTPSTSPSPSPSSSLTLSSTRHLPQGHHLVYFPLQTPASKLAPDGADRDHAPNEDFTRRLWAGGEVRFHHNPDSSSSSKGLVLDGRPWVCREEIDNVRVKGEEDPSSEKVFVDVWRRYALGHDENPQKWDIEERRTLVFMRKSESGDEPRDIPKGRLVKYAHAPTHSATITPTPAHLFHFSALTYNAHAIHLDPQYARSQDGHRALLVHGPLSLALMLRVLNDHVVNPSSSSSSSSSLASGGGGGGGGGMVKSIVYRNFAPLYVGEEMKVCVKPARRGAARSVQEEEEWDVWVEGPEGGLAVKGSVVVAAK</sequence>
<feature type="non-terminal residue" evidence="2">
    <location>
        <position position="1"/>
    </location>
</feature>
<accession>A0A024S579</accession>
<protein>
    <recommendedName>
        <fullName evidence="4">MaoC-like domain-containing protein</fullName>
    </recommendedName>
</protein>
<feature type="region of interest" description="Disordered" evidence="1">
    <location>
        <begin position="31"/>
        <end position="52"/>
    </location>
</feature>
<evidence type="ECO:0000256" key="1">
    <source>
        <dbReference type="SAM" id="MobiDB-lite"/>
    </source>
</evidence>
<dbReference type="HOGENOM" id="CLU_028690_1_0_1"/>
<organism evidence="2 3">
    <name type="scientific">Hypocrea jecorina (strain ATCC 56765 / BCRC 32924 / NRRL 11460 / Rut C-30)</name>
    <name type="common">Trichoderma reesei</name>
    <dbReference type="NCBI Taxonomy" id="1344414"/>
    <lineage>
        <taxon>Eukaryota</taxon>
        <taxon>Fungi</taxon>
        <taxon>Dikarya</taxon>
        <taxon>Ascomycota</taxon>
        <taxon>Pezizomycotina</taxon>
        <taxon>Sordariomycetes</taxon>
        <taxon>Hypocreomycetidae</taxon>
        <taxon>Hypocreales</taxon>
        <taxon>Hypocreaceae</taxon>
        <taxon>Trichoderma</taxon>
    </lineage>
</organism>
<dbReference type="Gene3D" id="3.10.129.10">
    <property type="entry name" value="Hotdog Thioesterase"/>
    <property type="match status" value="1"/>
</dbReference>
<dbReference type="KEGG" id="trr:M419DRAFT_63295"/>
<dbReference type="GO" id="GO:0005739">
    <property type="term" value="C:mitochondrion"/>
    <property type="evidence" value="ECO:0007669"/>
    <property type="project" value="TreeGrafter"/>
</dbReference>
<dbReference type="InterPro" id="IPR052741">
    <property type="entry name" value="Mitochondrial_HTD2"/>
</dbReference>
<dbReference type="SUPFAM" id="SSF54637">
    <property type="entry name" value="Thioesterase/thiol ester dehydrase-isomerase"/>
    <property type="match status" value="1"/>
</dbReference>
<dbReference type="OrthoDB" id="3257538at2759"/>
<dbReference type="InterPro" id="IPR029069">
    <property type="entry name" value="HotDog_dom_sf"/>
</dbReference>
<dbReference type="GO" id="GO:0019171">
    <property type="term" value="F:(3R)-hydroxyacyl-[acyl-carrier-protein] dehydratase activity"/>
    <property type="evidence" value="ECO:0007669"/>
    <property type="project" value="TreeGrafter"/>
</dbReference>
<gene>
    <name evidence="2" type="ORF">M419DRAFT_63295</name>
</gene>
<dbReference type="Proteomes" id="UP000024376">
    <property type="component" value="Unassembled WGS sequence"/>
</dbReference>
<reference evidence="3" key="1">
    <citation type="journal article" date="2013" name="Ind. Biotechnol.">
        <title>Comparative genomics analysis of Trichoderma reesei strains.</title>
        <authorList>
            <person name="Koike H."/>
            <person name="Aerts A."/>
            <person name="LaButti K."/>
            <person name="Grigoriev I.V."/>
            <person name="Baker S.E."/>
        </authorList>
    </citation>
    <scope>NUCLEOTIDE SEQUENCE [LARGE SCALE GENOMIC DNA]</scope>
    <source>
        <strain evidence="3">ATCC 56765 / BCRC 32924 / NRRL 11460 / Rut C-30</strain>
    </source>
</reference>
<name>A0A024S579_HYPJR</name>
<dbReference type="EMBL" id="KI911153">
    <property type="protein sequence ID" value="ETS00238.1"/>
    <property type="molecule type" value="Genomic_DNA"/>
</dbReference>
<feature type="non-terminal residue" evidence="2">
    <location>
        <position position="343"/>
    </location>
</feature>
<evidence type="ECO:0000313" key="3">
    <source>
        <dbReference type="Proteomes" id="UP000024376"/>
    </source>
</evidence>
<dbReference type="PANTHER" id="PTHR28152">
    <property type="entry name" value="HYDROXYACYL-THIOESTER DEHYDRATASE TYPE 2, MITOCHONDRIAL"/>
    <property type="match status" value="1"/>
</dbReference>